<evidence type="ECO:0000259" key="1">
    <source>
        <dbReference type="Pfam" id="PF11726"/>
    </source>
</evidence>
<evidence type="ECO:0000313" key="2">
    <source>
        <dbReference type="EMBL" id="QSX37564.1"/>
    </source>
</evidence>
<evidence type="ECO:0000313" key="3">
    <source>
        <dbReference type="Proteomes" id="UP000663207"/>
    </source>
</evidence>
<accession>A0ABX7R257</accession>
<dbReference type="EMBL" id="CP071502">
    <property type="protein sequence ID" value="QSX37564.1"/>
    <property type="molecule type" value="Genomic_DNA"/>
</dbReference>
<organism evidence="2 3">
    <name type="scientific">Shewanella sedimentimangrovi</name>
    <dbReference type="NCBI Taxonomy" id="2814293"/>
    <lineage>
        <taxon>Bacteria</taxon>
        <taxon>Pseudomonadati</taxon>
        <taxon>Pseudomonadota</taxon>
        <taxon>Gammaproteobacteria</taxon>
        <taxon>Alteromonadales</taxon>
        <taxon>Shewanellaceae</taxon>
        <taxon>Shewanella</taxon>
    </lineage>
</organism>
<reference evidence="2 3" key="1">
    <citation type="submission" date="2021-03" db="EMBL/GenBank/DDBJ databases">
        <title>Novel species identification of genus Shewanella.</title>
        <authorList>
            <person name="Liu G."/>
            <person name="Zhang Q."/>
        </authorList>
    </citation>
    <scope>NUCLEOTIDE SEQUENCE [LARGE SCALE GENOMIC DNA]</scope>
    <source>
        <strain evidence="2 3">FJAT-52962</strain>
    </source>
</reference>
<dbReference type="InterPro" id="IPR057271">
    <property type="entry name" value="YagK_YfjJ_C"/>
</dbReference>
<proteinExistence type="predicted"/>
<sequence>MAISTTKKNNQSKKTSRRFYLNRFNSMPFAYKDHAYEVYKPITGTLNPRHLETIFSDYESILSHYSRVLVCRIDLHPNAASLDNQPINAFLAHMANTLTALYKSKVIYHCAREQNTSDKEHYHLAIMLSGHKIRHPGQLLKLVQSLWSSHSGGTASMVDNPYCLIKRGDKASLRDAIYRSSYFAKTHTKENNRSIKGFISNRLKPAAKFDPSTDLMLVDPGITFEHNRRKQTFEQAQLPTSNTKRSISLPRGWFNTYPEELQLREAIANRTSSLNHLLYSPGIGDSATMV</sequence>
<name>A0ABX7R257_9GAMM</name>
<keyword evidence="3" id="KW-1185">Reference proteome</keyword>
<dbReference type="Pfam" id="PF11726">
    <property type="entry name" value="YagK_YfjJ_C"/>
    <property type="match status" value="1"/>
</dbReference>
<protein>
    <submittedName>
        <fullName evidence="2">Inovirus-type Gp2 protein</fullName>
    </submittedName>
</protein>
<dbReference type="RefSeq" id="WP_207380767.1">
    <property type="nucleotide sequence ID" value="NZ_CP071502.1"/>
</dbReference>
<dbReference type="Proteomes" id="UP000663207">
    <property type="component" value="Chromosome"/>
</dbReference>
<feature type="domain" description="YagK/YfjJ C-terminal" evidence="1">
    <location>
        <begin position="62"/>
        <end position="196"/>
    </location>
</feature>
<gene>
    <name evidence="2" type="ORF">JYB85_01585</name>
</gene>